<feature type="region of interest" description="Disordered" evidence="9">
    <location>
        <begin position="713"/>
        <end position="735"/>
    </location>
</feature>
<dbReference type="PANTHER" id="PTHR44998">
    <property type="match status" value="1"/>
</dbReference>
<dbReference type="FunFam" id="3.40.50.2000:FF:000110">
    <property type="entry name" value="UDP-N-acetylglucosaminyltransferase protein"/>
    <property type="match status" value="1"/>
</dbReference>
<sequence length="1724" mass="189758">MLPSPTFHRHQSDQTGARAAAAPTLISQLLHPSNSNTPGLHHFQHQQHQPNLQRPNISQEALPARPMYRAQPFSAAVPAPSQHTYQENLLRRKTPSGTLPAAYDAAPLEWSARPTKHILLPTPQSNSPQVHSDPQITRHLSWENSAGQGVRPWDGGELRSADMTVGGGNIVPTMWVTQPSNQTSLDDNLDPYVRQFLLQQNQMVPPMSDNIYMGGRPCGFQPFYNPITAPTASCDDLNDLMGCGNYNPVPRDSNWYGHYGAWGNGNTTPTQLLQAPMYYVNSVYTPSPHQMNGVPLWTSQQLPTIDSVSVSTFPPHITSPYPLNSPSVNTPDVQLQHLQLDGPGSNLAHHDTTSPQFRDKVLAWAHGVYVDLLAALQAQQRQSEGNSQGANRPRTHLKAGLFPRPQLQPQISNWRSNNTRVQQLFPAPSPMPSPQNGMSGGFIANREATDRRKRMRPSIGQGRNHPEVGTSSSHSNALFENNDGYNFNRADGVHIHDGNDNPSEYSAHDIWSGGEQSYEKKQPRDCYSAGSLHRASSGIGNNAAHMLNITPLGGFGGVINPRPSSAAASAIAALDMLNELCAGSNWVWLDGMLLGGCLAYGLGDLTRAINWYSKILEVDDGYNLSRCPIFVSSKDANISHVHSHVEALSNLAATLLSLNRREEAEQYWFRAVKKRPSYFEAVEHLVGLLCGEHRGKEAVDIINFVESKLHRPSRLNGRNPSLSSSGSSDESASTSLSASPELTFDYDTEENLANFPSAKNIVYHGSSEFLIPSSDNGRMLALIHAKGNMLYTLGDNAGAAKAFEDAVLLGAGMQRGGIKGLINRVLAVLRSAIDGVCISEKLSTVNPGPVLLTPEKAVLTARLVFPPTGELPGLHDISSAAAKRAAISTASNSLLSLAKIFQDGMSSGNGAGAGGPRSGADVKDILALYYLSLSLHPSPSTANNVGILLASVQQVSALTTAQTPSIIPQPPCVGQGSGINLALQYYYYGLSLDSRHAHLYTNLGSLLKDINQLNAAIKMYEQAVACDPTFDIALANLANAVKDQGRIGDAITFYRRAVKASPQFAEAVCGLANALNSVCDWKGRGGIVRGGGNRDRWHVDDTGGLIDAKGVGTESSGWMKRVVEIVEKQLVDGEHWGKGVVAVSEVADTLLRELEKADGAKWSEERRLSLRRRVESWAGKKFEGAKVIRLIERASRRTVWRWYQERYVQGVEKPLSEYSRPTVPSSLSTPSAPTVLPFHTFTCPLSAKQVRMISQRNGLRISCSTLRAPWLPPHVFPPPAPPAPYLKIGYVSSDFNNHPLAHLMQSVFGLHDPARAKAYCYATTASDNSEHRKQIEKESPVFHDAHSWGPDRLVQQIVNDGIHILINLNGFTRGARNEIFAARPAPIQMSFMGFAGTLGAEWCDYLYADSTAVPADTLRPWRRNVGLEDEGHESTTNDNGEWVYSENIIFAKYSFFCCDHRQSAPDSKSRQLSWEEEQTRRWAKRKELFPKLRPDNVILGNFNQLYKIEPTTFRTWLRILSRVPKAVLWLLRFPDLGENNLKVLAVAWAGEEVASRIIFTDVAPKLQHISRAQVCDVFLDTPECNAHTTAADVLWSGTPLLTFPRHKHKMCSRIAASILRAAVPQTPEGKAIANSLIVGSEEEYEDRAVALVSNLVYDNDEGRGLGELRDIRQVLFKHRWKSALFDTKRWVRDLEDAYHEAWRRWVSGEGGDIYLEEVQGRMEK</sequence>
<dbReference type="SUPFAM" id="SSF48452">
    <property type="entry name" value="TPR-like"/>
    <property type="match status" value="2"/>
</dbReference>
<dbReference type="Pfam" id="PF13374">
    <property type="entry name" value="TPR_10"/>
    <property type="match status" value="1"/>
</dbReference>
<accession>A0A3N4K2I4</accession>
<keyword evidence="7 8" id="KW-0802">TPR repeat</keyword>
<evidence type="ECO:0000256" key="9">
    <source>
        <dbReference type="SAM" id="MobiDB-lite"/>
    </source>
</evidence>
<reference evidence="11 12" key="1">
    <citation type="journal article" date="2018" name="Nat. Ecol. Evol.">
        <title>Pezizomycetes genomes reveal the molecular basis of ectomycorrhizal truffle lifestyle.</title>
        <authorList>
            <person name="Murat C."/>
            <person name="Payen T."/>
            <person name="Noel B."/>
            <person name="Kuo A."/>
            <person name="Morin E."/>
            <person name="Chen J."/>
            <person name="Kohler A."/>
            <person name="Krizsan K."/>
            <person name="Balestrini R."/>
            <person name="Da Silva C."/>
            <person name="Montanini B."/>
            <person name="Hainaut M."/>
            <person name="Levati E."/>
            <person name="Barry K.W."/>
            <person name="Belfiori B."/>
            <person name="Cichocki N."/>
            <person name="Clum A."/>
            <person name="Dockter R.B."/>
            <person name="Fauchery L."/>
            <person name="Guy J."/>
            <person name="Iotti M."/>
            <person name="Le Tacon F."/>
            <person name="Lindquist E.A."/>
            <person name="Lipzen A."/>
            <person name="Malagnac F."/>
            <person name="Mello A."/>
            <person name="Molinier V."/>
            <person name="Miyauchi S."/>
            <person name="Poulain J."/>
            <person name="Riccioni C."/>
            <person name="Rubini A."/>
            <person name="Sitrit Y."/>
            <person name="Splivallo R."/>
            <person name="Traeger S."/>
            <person name="Wang M."/>
            <person name="Zifcakova L."/>
            <person name="Wipf D."/>
            <person name="Zambonelli A."/>
            <person name="Paolocci F."/>
            <person name="Nowrousian M."/>
            <person name="Ottonello S."/>
            <person name="Baldrian P."/>
            <person name="Spatafora J.W."/>
            <person name="Henrissat B."/>
            <person name="Nagy L.G."/>
            <person name="Aury J.M."/>
            <person name="Wincker P."/>
            <person name="Grigoriev I.V."/>
            <person name="Bonfante P."/>
            <person name="Martin F.M."/>
        </authorList>
    </citation>
    <scope>NUCLEOTIDE SEQUENCE [LARGE SCALE GENOMIC DNA]</scope>
    <source>
        <strain evidence="11 12">120613-1</strain>
    </source>
</reference>
<evidence type="ECO:0000256" key="5">
    <source>
        <dbReference type="ARBA" id="ARBA00022679"/>
    </source>
</evidence>
<dbReference type="EMBL" id="ML120356">
    <property type="protein sequence ID" value="RPB04764.1"/>
    <property type="molecule type" value="Genomic_DNA"/>
</dbReference>
<dbReference type="Gene3D" id="3.40.50.2000">
    <property type="entry name" value="Glycogen Phosphorylase B"/>
    <property type="match status" value="1"/>
</dbReference>
<proteinExistence type="inferred from homology"/>
<comment type="pathway">
    <text evidence="1">Protein modification; protein glycosylation.</text>
</comment>
<evidence type="ECO:0000256" key="6">
    <source>
        <dbReference type="ARBA" id="ARBA00022737"/>
    </source>
</evidence>
<evidence type="ECO:0000256" key="7">
    <source>
        <dbReference type="ARBA" id="ARBA00022803"/>
    </source>
</evidence>
<dbReference type="Pfam" id="PF13432">
    <property type="entry name" value="TPR_16"/>
    <property type="match status" value="1"/>
</dbReference>
<dbReference type="Proteomes" id="UP000276215">
    <property type="component" value="Unassembled WGS sequence"/>
</dbReference>
<evidence type="ECO:0000313" key="11">
    <source>
        <dbReference type="EMBL" id="RPB04764.1"/>
    </source>
</evidence>
<feature type="domain" description="O-GlcNAc transferase C-terminal" evidence="10">
    <location>
        <begin position="1492"/>
        <end position="1694"/>
    </location>
</feature>
<name>A0A3N4K2I4_9PEZI</name>
<organism evidence="11 12">
    <name type="scientific">Choiromyces venosus 120613-1</name>
    <dbReference type="NCBI Taxonomy" id="1336337"/>
    <lineage>
        <taxon>Eukaryota</taxon>
        <taxon>Fungi</taxon>
        <taxon>Dikarya</taxon>
        <taxon>Ascomycota</taxon>
        <taxon>Pezizomycotina</taxon>
        <taxon>Pezizomycetes</taxon>
        <taxon>Pezizales</taxon>
        <taxon>Tuberaceae</taxon>
        <taxon>Choiromyces</taxon>
    </lineage>
</organism>
<keyword evidence="5" id="KW-0808">Transferase</keyword>
<dbReference type="SMART" id="SM00028">
    <property type="entry name" value="TPR"/>
    <property type="match status" value="5"/>
</dbReference>
<feature type="region of interest" description="Disordered" evidence="9">
    <location>
        <begin position="29"/>
        <end position="52"/>
    </location>
</feature>
<evidence type="ECO:0000256" key="4">
    <source>
        <dbReference type="ARBA" id="ARBA00022676"/>
    </source>
</evidence>
<feature type="domain" description="O-GlcNAc transferase C-terminal" evidence="10">
    <location>
        <begin position="1227"/>
        <end position="1417"/>
    </location>
</feature>
<dbReference type="Pfam" id="PF13844">
    <property type="entry name" value="Glyco_transf_41"/>
    <property type="match status" value="2"/>
</dbReference>
<evidence type="ECO:0000256" key="3">
    <source>
        <dbReference type="ARBA" id="ARBA00011970"/>
    </source>
</evidence>
<evidence type="ECO:0000256" key="1">
    <source>
        <dbReference type="ARBA" id="ARBA00004922"/>
    </source>
</evidence>
<keyword evidence="6" id="KW-0677">Repeat</keyword>
<feature type="repeat" description="TPR" evidence="8">
    <location>
        <begin position="997"/>
        <end position="1030"/>
    </location>
</feature>
<feature type="compositionally biased region" description="Low complexity" evidence="9">
    <location>
        <begin position="714"/>
        <end position="735"/>
    </location>
</feature>
<dbReference type="InterPro" id="IPR029489">
    <property type="entry name" value="OGT/SEC/SPY_C"/>
</dbReference>
<feature type="region of interest" description="Disordered" evidence="9">
    <location>
        <begin position="1"/>
        <end position="20"/>
    </location>
</feature>
<evidence type="ECO:0000256" key="8">
    <source>
        <dbReference type="PROSITE-ProRule" id="PRU00339"/>
    </source>
</evidence>
<evidence type="ECO:0000313" key="12">
    <source>
        <dbReference type="Proteomes" id="UP000276215"/>
    </source>
</evidence>
<protein>
    <recommendedName>
        <fullName evidence="3">protein O-GlcNAc transferase</fullName>
        <ecNumber evidence="3">2.4.1.255</ecNumber>
    </recommendedName>
</protein>
<dbReference type="Gene3D" id="1.25.40.10">
    <property type="entry name" value="Tetratricopeptide repeat domain"/>
    <property type="match status" value="3"/>
</dbReference>
<dbReference type="EC" id="2.4.1.255" evidence="3"/>
<gene>
    <name evidence="11" type="ORF">L873DRAFT_1785981</name>
</gene>
<keyword evidence="4" id="KW-0328">Glycosyltransferase</keyword>
<dbReference type="FunFam" id="1.25.40.10:FF:000552">
    <property type="entry name" value="UDP-N-acetylglucosaminyltransferase (AFU_orthologue AFUA_1G03380)"/>
    <property type="match status" value="1"/>
</dbReference>
<comment type="similarity">
    <text evidence="2">Belongs to the glycosyltransferase 41 family. O-GlcNAc transferase subfamily.</text>
</comment>
<keyword evidence="12" id="KW-1185">Reference proteome</keyword>
<feature type="repeat" description="TPR" evidence="8">
    <location>
        <begin position="645"/>
        <end position="678"/>
    </location>
</feature>
<dbReference type="InterPro" id="IPR019734">
    <property type="entry name" value="TPR_rpt"/>
</dbReference>
<dbReference type="Gene3D" id="3.40.50.11380">
    <property type="match status" value="1"/>
</dbReference>
<feature type="compositionally biased region" description="Polar residues" evidence="9">
    <location>
        <begin position="29"/>
        <end position="38"/>
    </location>
</feature>
<dbReference type="GO" id="GO:0006493">
    <property type="term" value="P:protein O-linked glycosylation"/>
    <property type="evidence" value="ECO:0007669"/>
    <property type="project" value="TreeGrafter"/>
</dbReference>
<dbReference type="PROSITE" id="PS50005">
    <property type="entry name" value="TPR"/>
    <property type="match status" value="2"/>
</dbReference>
<dbReference type="PANTHER" id="PTHR44998:SF1">
    <property type="entry name" value="UDP-N-ACETYLGLUCOSAMINE--PEPTIDE N-ACETYLGLUCOSAMINYLTRANSFERASE 110 KDA SUBUNIT"/>
    <property type="match status" value="1"/>
</dbReference>
<evidence type="ECO:0000256" key="2">
    <source>
        <dbReference type="ARBA" id="ARBA00005386"/>
    </source>
</evidence>
<dbReference type="STRING" id="1336337.A0A3N4K2I4"/>
<evidence type="ECO:0000259" key="10">
    <source>
        <dbReference type="Pfam" id="PF13844"/>
    </source>
</evidence>
<dbReference type="GO" id="GO:0097363">
    <property type="term" value="F:protein O-acetylglucosaminyltransferase activity"/>
    <property type="evidence" value="ECO:0007669"/>
    <property type="project" value="UniProtKB-EC"/>
</dbReference>
<dbReference type="FunFam" id="3.40.50.11380:FF:000004">
    <property type="entry name" value="UDP-N-acetylglucosaminyltransferase (AFU_orthologue AFUA_1G03380)"/>
    <property type="match status" value="1"/>
</dbReference>
<dbReference type="InterPro" id="IPR011990">
    <property type="entry name" value="TPR-like_helical_dom_sf"/>
</dbReference>
<dbReference type="OrthoDB" id="421121at2759"/>